<dbReference type="Proteomes" id="UP000682308">
    <property type="component" value="Unassembled WGS sequence"/>
</dbReference>
<dbReference type="SMART" id="SM00823">
    <property type="entry name" value="PKS_PP"/>
    <property type="match status" value="1"/>
</dbReference>
<dbReference type="Pfam" id="PF00550">
    <property type="entry name" value="PP-binding"/>
    <property type="match status" value="1"/>
</dbReference>
<dbReference type="GO" id="GO:0031177">
    <property type="term" value="F:phosphopantetheine binding"/>
    <property type="evidence" value="ECO:0007669"/>
    <property type="project" value="InterPro"/>
</dbReference>
<accession>A0A941FBK1</accession>
<dbReference type="SUPFAM" id="SSF47336">
    <property type="entry name" value="ACP-like"/>
    <property type="match status" value="1"/>
</dbReference>
<evidence type="ECO:0000313" key="5">
    <source>
        <dbReference type="EMBL" id="MBR8639694.1"/>
    </source>
</evidence>
<keyword evidence="6" id="KW-1185">Reference proteome</keyword>
<dbReference type="EMBL" id="JAGTPG010000002">
    <property type="protein sequence ID" value="MBR8639694.1"/>
    <property type="molecule type" value="Genomic_DNA"/>
</dbReference>
<protein>
    <submittedName>
        <fullName evidence="5">Acyl carrier protein</fullName>
    </submittedName>
</protein>
<dbReference type="PROSITE" id="PS00012">
    <property type="entry name" value="PHOSPHOPANTETHEINE"/>
    <property type="match status" value="1"/>
</dbReference>
<dbReference type="PROSITE" id="PS50075">
    <property type="entry name" value="CARRIER"/>
    <property type="match status" value="1"/>
</dbReference>
<evidence type="ECO:0000256" key="1">
    <source>
        <dbReference type="ARBA" id="ARBA00022450"/>
    </source>
</evidence>
<keyword evidence="1" id="KW-0596">Phosphopantetheine</keyword>
<keyword evidence="2" id="KW-0597">Phosphoprotein</keyword>
<gene>
    <name evidence="5" type="ORF">KEF29_11270</name>
</gene>
<reference evidence="5 6" key="1">
    <citation type="submission" date="2021-04" db="EMBL/GenBank/DDBJ databases">
        <title>Characterization of the biosynthetic gene cluster of new lipopeptides with antitumor activity in the genome of the marine Streptomyces PHM034.</title>
        <authorList>
            <person name="Ceniceros A."/>
            <person name="Canedo L."/>
            <person name="Mendez C."/>
            <person name="Olano C."/>
            <person name="Schleissner C."/>
            <person name="Cuevas C."/>
            <person name="De La Calle F."/>
            <person name="Salas J.A."/>
        </authorList>
    </citation>
    <scope>NUCLEOTIDE SEQUENCE [LARGE SCALE GENOMIC DNA]</scope>
    <source>
        <strain evidence="5 6">PHM034</strain>
    </source>
</reference>
<dbReference type="Gene3D" id="1.10.1200.10">
    <property type="entry name" value="ACP-like"/>
    <property type="match status" value="1"/>
</dbReference>
<name>A0A941FBK1_9ACTN</name>
<feature type="domain" description="Carrier" evidence="4">
    <location>
        <begin position="1"/>
        <end position="62"/>
    </location>
</feature>
<dbReference type="GO" id="GO:0017000">
    <property type="term" value="P:antibiotic biosynthetic process"/>
    <property type="evidence" value="ECO:0007669"/>
    <property type="project" value="UniProtKB-ARBA"/>
</dbReference>
<feature type="region of interest" description="Disordered" evidence="3">
    <location>
        <begin position="65"/>
        <end position="86"/>
    </location>
</feature>
<evidence type="ECO:0000256" key="2">
    <source>
        <dbReference type="ARBA" id="ARBA00022553"/>
    </source>
</evidence>
<sequence length="86" mass="9412">MLRLGTDRFDANTSLVTLGLDSLMAIALRNRLQRELALDIPTTVMWTHPTASALTRYLLARLHPEQGPDDASRETDPAVTSPAVPS</sequence>
<organism evidence="5 6">
    <name type="scientific">Streptomyces tuirus</name>
    <dbReference type="NCBI Taxonomy" id="68278"/>
    <lineage>
        <taxon>Bacteria</taxon>
        <taxon>Bacillati</taxon>
        <taxon>Actinomycetota</taxon>
        <taxon>Actinomycetes</taxon>
        <taxon>Kitasatosporales</taxon>
        <taxon>Streptomycetaceae</taxon>
        <taxon>Streptomyces</taxon>
    </lineage>
</organism>
<comment type="caution">
    <text evidence="5">The sequence shown here is derived from an EMBL/GenBank/DDBJ whole genome shotgun (WGS) entry which is preliminary data.</text>
</comment>
<evidence type="ECO:0000313" key="6">
    <source>
        <dbReference type="Proteomes" id="UP000682308"/>
    </source>
</evidence>
<proteinExistence type="predicted"/>
<dbReference type="InterPro" id="IPR020806">
    <property type="entry name" value="PKS_PP-bd"/>
</dbReference>
<dbReference type="AlphaFoldDB" id="A0A941FBK1"/>
<dbReference type="InterPro" id="IPR006162">
    <property type="entry name" value="Ppantetheine_attach_site"/>
</dbReference>
<evidence type="ECO:0000259" key="4">
    <source>
        <dbReference type="PROSITE" id="PS50075"/>
    </source>
</evidence>
<evidence type="ECO:0000256" key="3">
    <source>
        <dbReference type="SAM" id="MobiDB-lite"/>
    </source>
</evidence>
<dbReference type="InterPro" id="IPR009081">
    <property type="entry name" value="PP-bd_ACP"/>
</dbReference>
<feature type="compositionally biased region" description="Basic and acidic residues" evidence="3">
    <location>
        <begin position="65"/>
        <end position="76"/>
    </location>
</feature>
<dbReference type="InterPro" id="IPR036736">
    <property type="entry name" value="ACP-like_sf"/>
</dbReference>